<gene>
    <name evidence="1" type="ORF">LCGC14_2612480</name>
</gene>
<organism evidence="1">
    <name type="scientific">marine sediment metagenome</name>
    <dbReference type="NCBI Taxonomy" id="412755"/>
    <lineage>
        <taxon>unclassified sequences</taxon>
        <taxon>metagenomes</taxon>
        <taxon>ecological metagenomes</taxon>
    </lineage>
</organism>
<sequence>MGKGIGDYGGKITEDMDPEAMNRYKEFLSMDPEKFFEEKVAQPTMRRWREDVAPVISEGWAGGLRGSGRYRDLEESAGAVSERLGEVGGTMVPDIYGKQFGMAAQYKQMQEQSYQREYGVWLQSLPQFNPALQQAIAFLQKSTSTGKEIVTALDPGQKGWFFELLGMFAHYQPLNQQSKE</sequence>
<accession>A0A0F9A5G7</accession>
<name>A0A0F9A5G7_9ZZZZ</name>
<evidence type="ECO:0000313" key="1">
    <source>
        <dbReference type="EMBL" id="KKL04794.1"/>
    </source>
</evidence>
<proteinExistence type="predicted"/>
<dbReference type="EMBL" id="LAZR01044382">
    <property type="protein sequence ID" value="KKL04794.1"/>
    <property type="molecule type" value="Genomic_DNA"/>
</dbReference>
<dbReference type="AlphaFoldDB" id="A0A0F9A5G7"/>
<comment type="caution">
    <text evidence="1">The sequence shown here is derived from an EMBL/GenBank/DDBJ whole genome shotgun (WGS) entry which is preliminary data.</text>
</comment>
<reference evidence="1" key="1">
    <citation type="journal article" date="2015" name="Nature">
        <title>Complex archaea that bridge the gap between prokaryotes and eukaryotes.</title>
        <authorList>
            <person name="Spang A."/>
            <person name="Saw J.H."/>
            <person name="Jorgensen S.L."/>
            <person name="Zaremba-Niedzwiedzka K."/>
            <person name="Martijn J."/>
            <person name="Lind A.E."/>
            <person name="van Eijk R."/>
            <person name="Schleper C."/>
            <person name="Guy L."/>
            <person name="Ettema T.J."/>
        </authorList>
    </citation>
    <scope>NUCLEOTIDE SEQUENCE</scope>
</reference>
<protein>
    <submittedName>
        <fullName evidence="1">Uncharacterized protein</fullName>
    </submittedName>
</protein>